<name>G0IZ88_CYCMS</name>
<reference evidence="2" key="1">
    <citation type="submission" date="2011-07" db="EMBL/GenBank/DDBJ databases">
        <title>The complete genome of Cyclobacterium marinum DSM 745.</title>
        <authorList>
            <person name="Lucas S."/>
            <person name="Han J."/>
            <person name="Lapidus A."/>
            <person name="Bruce D."/>
            <person name="Goodwin L."/>
            <person name="Pitluck S."/>
            <person name="Peters L."/>
            <person name="Kyrpides N."/>
            <person name="Mavromatis K."/>
            <person name="Ivanova N."/>
            <person name="Ovchinnikova G."/>
            <person name="Chertkov O."/>
            <person name="Detter J.C."/>
            <person name="Tapia R."/>
            <person name="Han C."/>
            <person name="Land M."/>
            <person name="Hauser L."/>
            <person name="Markowitz V."/>
            <person name="Cheng J.-F."/>
            <person name="Hugenholtz P."/>
            <person name="Woyke T."/>
            <person name="Wu D."/>
            <person name="Tindall B."/>
            <person name="Schuetze A."/>
            <person name="Brambilla E."/>
            <person name="Klenk H.-P."/>
            <person name="Eisen J.A."/>
        </authorList>
    </citation>
    <scope>NUCLEOTIDE SEQUENCE [LARGE SCALE GENOMIC DNA]</scope>
    <source>
        <strain evidence="2">ATCC 25205 / DSM 745 / LMG 13164 / NCIMB 1802</strain>
    </source>
</reference>
<sequence>MKNTKDLIPKEEVLTTIANMIEDAKYKLERAKAPKVKRQMKATVNFWQSVEHHMTDVFDWKPLRE</sequence>
<organism evidence="1 2">
    <name type="scientific">Cyclobacterium marinum (strain ATCC 25205 / DSM 745 / LMG 13164 / NCIMB 1802)</name>
    <name type="common">Flectobacillus marinus</name>
    <dbReference type="NCBI Taxonomy" id="880070"/>
    <lineage>
        <taxon>Bacteria</taxon>
        <taxon>Pseudomonadati</taxon>
        <taxon>Bacteroidota</taxon>
        <taxon>Cytophagia</taxon>
        <taxon>Cytophagales</taxon>
        <taxon>Cyclobacteriaceae</taxon>
        <taxon>Cyclobacterium</taxon>
    </lineage>
</organism>
<dbReference type="EMBL" id="CP002955">
    <property type="protein sequence ID" value="AEL23867.1"/>
    <property type="molecule type" value="Genomic_DNA"/>
</dbReference>
<proteinExistence type="predicted"/>
<dbReference type="HOGENOM" id="CLU_2842469_0_0_10"/>
<dbReference type="RefSeq" id="WP_014018166.1">
    <property type="nucleotide sequence ID" value="NC_015914.1"/>
</dbReference>
<evidence type="ECO:0000313" key="1">
    <source>
        <dbReference type="EMBL" id="AEL23867.1"/>
    </source>
</evidence>
<gene>
    <name evidence="1" type="ordered locus">Cycma_0082</name>
</gene>
<dbReference type="Proteomes" id="UP000001635">
    <property type="component" value="Chromosome"/>
</dbReference>
<protein>
    <submittedName>
        <fullName evidence="1">Uncharacterized protein</fullName>
    </submittedName>
</protein>
<dbReference type="STRING" id="880070.Cycma_0082"/>
<evidence type="ECO:0000313" key="2">
    <source>
        <dbReference type="Proteomes" id="UP000001635"/>
    </source>
</evidence>
<accession>G0IZ88</accession>
<dbReference type="AlphaFoldDB" id="G0IZ88"/>
<dbReference type="KEGG" id="cmr:Cycma_0082"/>
<keyword evidence="2" id="KW-1185">Reference proteome</keyword>